<dbReference type="PANTHER" id="PTHR12714:SF9">
    <property type="entry name" value="PROTEIN-S-ISOPRENYLCYSTEINE O-METHYLTRANSFERASE"/>
    <property type="match status" value="1"/>
</dbReference>
<dbReference type="InterPro" id="IPR007318">
    <property type="entry name" value="Phopholipid_MeTrfase"/>
</dbReference>
<keyword evidence="7" id="KW-1185">Reference proteome</keyword>
<accession>A0A098C1H7</accession>
<keyword evidence="3 5" id="KW-1133">Transmembrane helix</keyword>
<keyword evidence="2 5" id="KW-0812">Transmembrane</keyword>
<evidence type="ECO:0000256" key="1">
    <source>
        <dbReference type="ARBA" id="ARBA00004127"/>
    </source>
</evidence>
<evidence type="ECO:0000256" key="4">
    <source>
        <dbReference type="ARBA" id="ARBA00023136"/>
    </source>
</evidence>
<dbReference type="HOGENOM" id="CLU_097928_0_0_10"/>
<proteinExistence type="predicted"/>
<gene>
    <name evidence="6" type="ORF">ING2E5B_2010</name>
</gene>
<evidence type="ECO:0000313" key="6">
    <source>
        <dbReference type="EMBL" id="CEA16739.1"/>
    </source>
</evidence>
<evidence type="ECO:0000313" key="7">
    <source>
        <dbReference type="Proteomes" id="UP000032417"/>
    </source>
</evidence>
<dbReference type="EMBL" id="LN515532">
    <property type="protein sequence ID" value="CEA16739.1"/>
    <property type="molecule type" value="Genomic_DNA"/>
</dbReference>
<keyword evidence="4 5" id="KW-0472">Membrane</keyword>
<name>A0A098C1H7_9BACT</name>
<evidence type="ECO:0008006" key="8">
    <source>
        <dbReference type="Google" id="ProtNLM"/>
    </source>
</evidence>
<dbReference type="GO" id="GO:0016740">
    <property type="term" value="F:transferase activity"/>
    <property type="evidence" value="ECO:0007669"/>
    <property type="project" value="UniProtKB-ARBA"/>
</dbReference>
<dbReference type="OrthoDB" id="9809773at2"/>
<feature type="transmembrane region" description="Helical" evidence="5">
    <location>
        <begin position="12"/>
        <end position="31"/>
    </location>
</feature>
<dbReference type="KEGG" id="pbt:ING2E5B_2010"/>
<dbReference type="PATRIC" id="fig|1562970.3.peg.1985"/>
<feature type="transmembrane region" description="Helical" evidence="5">
    <location>
        <begin position="111"/>
        <end position="137"/>
    </location>
</feature>
<evidence type="ECO:0000256" key="3">
    <source>
        <dbReference type="ARBA" id="ARBA00022989"/>
    </source>
</evidence>
<dbReference type="STRING" id="1562970.ING2E5B_2010"/>
<organism evidence="6 7">
    <name type="scientific">Fermentimonas caenicola</name>
    <dbReference type="NCBI Taxonomy" id="1562970"/>
    <lineage>
        <taxon>Bacteria</taxon>
        <taxon>Pseudomonadati</taxon>
        <taxon>Bacteroidota</taxon>
        <taxon>Bacteroidia</taxon>
        <taxon>Bacteroidales</taxon>
        <taxon>Dysgonomonadaceae</taxon>
        <taxon>Fermentimonas</taxon>
    </lineage>
</organism>
<protein>
    <recommendedName>
        <fullName evidence="8">Lipid A phosphate methyltransferase</fullName>
    </recommendedName>
</protein>
<reference evidence="6 7" key="1">
    <citation type="submission" date="2014-08" db="EMBL/GenBank/DDBJ databases">
        <authorList>
            <person name="Wibberg D."/>
        </authorList>
    </citation>
    <scope>NUCLEOTIDE SEQUENCE [LARGE SCALE GENOMIC DNA]</scope>
    <source>
        <strain evidence="7">ING2-E5B</strain>
    </source>
</reference>
<dbReference type="Proteomes" id="UP000032417">
    <property type="component" value="Chromosome 1"/>
</dbReference>
<dbReference type="Gene3D" id="1.20.120.1630">
    <property type="match status" value="1"/>
</dbReference>
<feature type="transmembrane region" description="Helical" evidence="5">
    <location>
        <begin position="194"/>
        <end position="212"/>
    </location>
</feature>
<evidence type="ECO:0000256" key="2">
    <source>
        <dbReference type="ARBA" id="ARBA00022692"/>
    </source>
</evidence>
<feature type="transmembrane region" description="Helical" evidence="5">
    <location>
        <begin position="218"/>
        <end position="235"/>
    </location>
</feature>
<dbReference type="AlphaFoldDB" id="A0A098C1H7"/>
<evidence type="ECO:0000256" key="5">
    <source>
        <dbReference type="SAM" id="Phobius"/>
    </source>
</evidence>
<sequence>MGLKSQMEKQGIWLFRFRGILPLIVLGFGLYEYLQTELHPELYPLEETSYEIYFELFCLAISLLGLIVRILTVGHTPANTSGRNVKEQVADQLNTTGLYSIVRNPLYLGNFLIWFGISLLTMNIWFIVAFAFVYWLYYERIIFAEEQYLTRKFGKVYEDWADETPCVVPRFHGYKKAKYSFSWKKAVKKEKNGLLALLLVFSLFDIFGEVIVNEPPKYMAIAIITAITMIAYFIIKYFKRHTTLLEEFGR</sequence>
<dbReference type="GO" id="GO:0012505">
    <property type="term" value="C:endomembrane system"/>
    <property type="evidence" value="ECO:0007669"/>
    <property type="project" value="UniProtKB-SubCell"/>
</dbReference>
<dbReference type="PANTHER" id="PTHR12714">
    <property type="entry name" value="PROTEIN-S ISOPRENYLCYSTEINE O-METHYLTRANSFERASE"/>
    <property type="match status" value="1"/>
</dbReference>
<dbReference type="Pfam" id="PF04191">
    <property type="entry name" value="PEMT"/>
    <property type="match status" value="1"/>
</dbReference>
<dbReference type="PROSITE" id="PS50244">
    <property type="entry name" value="S5A_REDUCTASE"/>
    <property type="match status" value="1"/>
</dbReference>
<comment type="subcellular location">
    <subcellularLocation>
        <location evidence="1">Endomembrane system</location>
        <topology evidence="1">Multi-pass membrane protein</topology>
    </subcellularLocation>
</comment>